<dbReference type="Gene3D" id="3.40.50.10490">
    <property type="entry name" value="Glucose-6-phosphate isomerase like protein, domain 1"/>
    <property type="match status" value="1"/>
</dbReference>
<dbReference type="SUPFAM" id="SSF46689">
    <property type="entry name" value="Homeodomain-like"/>
    <property type="match status" value="1"/>
</dbReference>
<dbReference type="Pfam" id="PF01418">
    <property type="entry name" value="HTH_6"/>
    <property type="match status" value="1"/>
</dbReference>
<dbReference type="InterPro" id="IPR036388">
    <property type="entry name" value="WH-like_DNA-bd_sf"/>
</dbReference>
<dbReference type="GO" id="GO:0003700">
    <property type="term" value="F:DNA-binding transcription factor activity"/>
    <property type="evidence" value="ECO:0007669"/>
    <property type="project" value="InterPro"/>
</dbReference>
<organism evidence="2 3">
    <name type="scientific">Alteromonas stellipolaris</name>
    <dbReference type="NCBI Taxonomy" id="233316"/>
    <lineage>
        <taxon>Bacteria</taxon>
        <taxon>Pseudomonadati</taxon>
        <taxon>Pseudomonadota</taxon>
        <taxon>Gammaproteobacteria</taxon>
        <taxon>Alteromonadales</taxon>
        <taxon>Alteromonadaceae</taxon>
        <taxon>Alteromonas/Salinimonas group</taxon>
        <taxon>Alteromonas</taxon>
    </lineage>
</organism>
<comment type="caution">
    <text evidence="2">The sequence shown here is derived from an EMBL/GenBank/DDBJ whole genome shotgun (WGS) entry which is preliminary data.</text>
</comment>
<dbReference type="EMBL" id="JAUOQI010000014">
    <property type="protein sequence ID" value="MDO6579018.1"/>
    <property type="molecule type" value="Genomic_DNA"/>
</dbReference>
<feature type="domain" description="HTH rpiR-type" evidence="1">
    <location>
        <begin position="6"/>
        <end position="82"/>
    </location>
</feature>
<dbReference type="Proteomes" id="UP001170717">
    <property type="component" value="Unassembled WGS sequence"/>
</dbReference>
<evidence type="ECO:0000313" key="3">
    <source>
        <dbReference type="Proteomes" id="UP001170717"/>
    </source>
</evidence>
<gene>
    <name evidence="2" type="ORF">Q4527_16560</name>
</gene>
<dbReference type="SUPFAM" id="SSF53697">
    <property type="entry name" value="SIS domain"/>
    <property type="match status" value="1"/>
</dbReference>
<dbReference type="InterPro" id="IPR000281">
    <property type="entry name" value="HTH_RpiR"/>
</dbReference>
<accession>A0AAW7Z698</accession>
<proteinExistence type="predicted"/>
<reference evidence="2" key="1">
    <citation type="submission" date="2023-07" db="EMBL/GenBank/DDBJ databases">
        <title>Genome content predicts the carbon catabolic preferences of heterotrophic bacteria.</title>
        <authorList>
            <person name="Gralka M."/>
        </authorList>
    </citation>
    <scope>NUCLEOTIDE SEQUENCE</scope>
    <source>
        <strain evidence="2">F2M12</strain>
    </source>
</reference>
<dbReference type="GO" id="GO:0003677">
    <property type="term" value="F:DNA binding"/>
    <property type="evidence" value="ECO:0007669"/>
    <property type="project" value="InterPro"/>
</dbReference>
<dbReference type="Pfam" id="PF01380">
    <property type="entry name" value="SIS"/>
    <property type="match status" value="1"/>
</dbReference>
<dbReference type="InterPro" id="IPR001347">
    <property type="entry name" value="SIS_dom"/>
</dbReference>
<protein>
    <submittedName>
        <fullName evidence="2">MurR/RpiR family transcriptional regulator</fullName>
    </submittedName>
</protein>
<dbReference type="PANTHER" id="PTHR30514:SF18">
    <property type="entry name" value="RPIR-FAMILY TRANSCRIPTIONAL REGULATOR"/>
    <property type="match status" value="1"/>
</dbReference>
<dbReference type="InterPro" id="IPR047640">
    <property type="entry name" value="RpiR-like"/>
</dbReference>
<name>A0AAW7Z698_9ALTE</name>
<dbReference type="RefSeq" id="WP_303538841.1">
    <property type="nucleotide sequence ID" value="NZ_JAUOQI010000014.1"/>
</dbReference>
<dbReference type="GO" id="GO:0097367">
    <property type="term" value="F:carbohydrate derivative binding"/>
    <property type="evidence" value="ECO:0007669"/>
    <property type="project" value="InterPro"/>
</dbReference>
<evidence type="ECO:0000259" key="1">
    <source>
        <dbReference type="PROSITE" id="PS51071"/>
    </source>
</evidence>
<dbReference type="PROSITE" id="PS51071">
    <property type="entry name" value="HTH_RPIR"/>
    <property type="match status" value="1"/>
</dbReference>
<dbReference type="PANTHER" id="PTHR30514">
    <property type="entry name" value="GLUCOKINASE"/>
    <property type="match status" value="1"/>
</dbReference>
<dbReference type="InterPro" id="IPR046348">
    <property type="entry name" value="SIS_dom_sf"/>
</dbReference>
<dbReference type="Gene3D" id="1.10.10.10">
    <property type="entry name" value="Winged helix-like DNA-binding domain superfamily/Winged helix DNA-binding domain"/>
    <property type="match status" value="1"/>
</dbReference>
<dbReference type="GO" id="GO:1901135">
    <property type="term" value="P:carbohydrate derivative metabolic process"/>
    <property type="evidence" value="ECO:0007669"/>
    <property type="project" value="InterPro"/>
</dbReference>
<dbReference type="InterPro" id="IPR009057">
    <property type="entry name" value="Homeodomain-like_sf"/>
</dbReference>
<sequence>MAKNSNDVIKQIEKHYASLSPSGQTIAQYLQRNPIAVVTQSTSHIAEQTNTSKATVSRFFRQLGFESHQEAKNTLLTLREQGVPVSPSTTAVLQHEQELNNISQTFDNIDIATLTAIAEKLANAQQITLIGFRNAYPLALHFRQQLKQIRTSVRLLPQPGQTLGEDLVDLGNDDVVVLFGFRRRTRQFKHVLHTLSHCQTILITDPTGQVYRDNVKHLLVCHLGNHLSSQVDNYAPFDSYAAPMSLVSTLCNFTYSALGDSASKRVKAITSLYGDLDELEPSERK</sequence>
<dbReference type="AlphaFoldDB" id="A0AAW7Z698"/>
<evidence type="ECO:0000313" key="2">
    <source>
        <dbReference type="EMBL" id="MDO6579018.1"/>
    </source>
</evidence>